<proteinExistence type="predicted"/>
<evidence type="ECO:0000313" key="3">
    <source>
        <dbReference type="Proteomes" id="UP001189915"/>
    </source>
</evidence>
<feature type="compositionally biased region" description="Basic and acidic residues" evidence="1">
    <location>
        <begin position="16"/>
        <end position="32"/>
    </location>
</feature>
<reference evidence="2 3" key="1">
    <citation type="submission" date="2023-07" db="EMBL/GenBank/DDBJ databases">
        <authorList>
            <person name="Peeters C."/>
        </authorList>
    </citation>
    <scope>NUCLEOTIDE SEQUENCE [LARGE SCALE GENOMIC DNA]</scope>
    <source>
        <strain evidence="2 3">LMG 18091</strain>
    </source>
</reference>
<gene>
    <name evidence="2" type="ORF">LMG18091_03349</name>
</gene>
<dbReference type="EMBL" id="CATWAF010000004">
    <property type="protein sequence ID" value="CAJ0701096.1"/>
    <property type="molecule type" value="Genomic_DNA"/>
</dbReference>
<feature type="region of interest" description="Disordered" evidence="1">
    <location>
        <begin position="1"/>
        <end position="40"/>
    </location>
</feature>
<dbReference type="Proteomes" id="UP001189915">
    <property type="component" value="Unassembled WGS sequence"/>
</dbReference>
<dbReference type="AlphaFoldDB" id="A0AAD2ER19"/>
<comment type="caution">
    <text evidence="2">The sequence shown here is derived from an EMBL/GenBank/DDBJ whole genome shotgun (WGS) entry which is preliminary data.</text>
</comment>
<accession>A0AAD2ER19</accession>
<evidence type="ECO:0000256" key="1">
    <source>
        <dbReference type="SAM" id="MobiDB-lite"/>
    </source>
</evidence>
<protein>
    <submittedName>
        <fullName evidence="2">Uncharacterized protein</fullName>
    </submittedName>
</protein>
<dbReference type="RefSeq" id="WP_316870675.1">
    <property type="nucleotide sequence ID" value="NZ_CATWAF010000004.1"/>
</dbReference>
<organism evidence="2 3">
    <name type="scientific">Ralstonia wenshanensis</name>
    <dbReference type="NCBI Taxonomy" id="2842456"/>
    <lineage>
        <taxon>Bacteria</taxon>
        <taxon>Pseudomonadati</taxon>
        <taxon>Pseudomonadota</taxon>
        <taxon>Betaproteobacteria</taxon>
        <taxon>Burkholderiales</taxon>
        <taxon>Burkholderiaceae</taxon>
        <taxon>Ralstonia</taxon>
    </lineage>
</organism>
<evidence type="ECO:0000313" key="2">
    <source>
        <dbReference type="EMBL" id="CAJ0701096.1"/>
    </source>
</evidence>
<name>A0AAD2ER19_9RALS</name>
<sequence length="155" mass="15756">MRDHRSLLPSDDDDEWPYHHQPPDAFARHQPHEPAPPRYRPDKGELIYACPACESLRTEPRHLARRIGGALGAAAGGTSAAAASLSGAEIGAAAGALGGPVGVLCGSIAGAIIAGLAGAAAGCATGAALGQTMDNAVLLNWCCRACGHRFSNRPG</sequence>
<keyword evidence="3" id="KW-1185">Reference proteome</keyword>